<sequence length="333" mass="38943">MRNKIFFSLFLMFISPCFLFSQQNTTSKKTTTSSSREELRQYRIQYDFAEKTFYKYKMTYKTIVKRTFADAKVENFERDMTVYLSFRRPSGLKDGFAELRTNLDSIIYKFTDGKKSYKWSSQADDDPIPPNPDFDIVFSIIGHSLDMTISPYFEVAKIEGEQLDDLRETIDKMEDTARRWIWWKANTDEYLKFYMDMNKNVLRSGRFAIDSTWKMKFSIPIEGVKYSCDTTNVKFYLYDGKNFNVKAEMPKMYPNLTDSSTIIGLANDVVVPVDSTSSSAGYWDVSVSPRGMLNTAQGIFTTKRNYPNSTLNFSDEIKTDIKYEFLGVIRWKD</sequence>
<organism evidence="1">
    <name type="scientific">bioreactor metagenome</name>
    <dbReference type="NCBI Taxonomy" id="1076179"/>
    <lineage>
        <taxon>unclassified sequences</taxon>
        <taxon>metagenomes</taxon>
        <taxon>ecological metagenomes</taxon>
    </lineage>
</organism>
<proteinExistence type="predicted"/>
<evidence type="ECO:0000313" key="1">
    <source>
        <dbReference type="EMBL" id="MPM40709.1"/>
    </source>
</evidence>
<dbReference type="EMBL" id="VSSQ01009099">
    <property type="protein sequence ID" value="MPM40709.1"/>
    <property type="molecule type" value="Genomic_DNA"/>
</dbReference>
<protein>
    <submittedName>
        <fullName evidence="1">Uncharacterized protein</fullName>
    </submittedName>
</protein>
<gene>
    <name evidence="1" type="ORF">SDC9_87357</name>
</gene>
<accession>A0A644ZIQ1</accession>
<dbReference type="AlphaFoldDB" id="A0A644ZIQ1"/>
<reference evidence="1" key="1">
    <citation type="submission" date="2019-08" db="EMBL/GenBank/DDBJ databases">
        <authorList>
            <person name="Kucharzyk K."/>
            <person name="Murdoch R.W."/>
            <person name="Higgins S."/>
            <person name="Loffler F."/>
        </authorList>
    </citation>
    <scope>NUCLEOTIDE SEQUENCE</scope>
</reference>
<comment type="caution">
    <text evidence="1">The sequence shown here is derived from an EMBL/GenBank/DDBJ whole genome shotgun (WGS) entry which is preliminary data.</text>
</comment>
<name>A0A644ZIQ1_9ZZZZ</name>